<dbReference type="GO" id="GO:0051116">
    <property type="term" value="F:cobaltochelatase activity"/>
    <property type="evidence" value="ECO:0007669"/>
    <property type="project" value="UniProtKB-UniRule"/>
</dbReference>
<dbReference type="GO" id="GO:0009236">
    <property type="term" value="P:cobalamin biosynthetic process"/>
    <property type="evidence" value="ECO:0007669"/>
    <property type="project" value="UniProtKB-UniRule"/>
</dbReference>
<dbReference type="PANTHER" id="PTHR44119:SF4">
    <property type="entry name" value="AEROBIC COBALTOCHELATASE SUBUNIT COBN"/>
    <property type="match status" value="1"/>
</dbReference>
<feature type="region of interest" description="Disordered" evidence="2">
    <location>
        <begin position="769"/>
        <end position="792"/>
    </location>
</feature>
<dbReference type="EMBL" id="NSJD01000003">
    <property type="protein sequence ID" value="PAT40854.1"/>
    <property type="molecule type" value="Genomic_DNA"/>
</dbReference>
<reference evidence="4 5" key="1">
    <citation type="submission" date="2017-08" db="EMBL/GenBank/DDBJ databases">
        <title>WGS of Clinical strains of the CDC Group NO-1 linked to zoonotic infections in humans.</title>
        <authorList>
            <person name="Bernier A.-M."/>
            <person name="Bernard K."/>
        </authorList>
    </citation>
    <scope>NUCLEOTIDE SEQUENCE [LARGE SCALE GENOMIC DNA]</scope>
    <source>
        <strain evidence="4 5">NML79-0751</strain>
    </source>
</reference>
<dbReference type="NCBIfam" id="TIGR02257">
    <property type="entry name" value="cobalto_cobN"/>
    <property type="match status" value="1"/>
</dbReference>
<gene>
    <name evidence="4" type="primary">cobN</name>
    <name evidence="4" type="ORF">CK623_03455</name>
</gene>
<evidence type="ECO:0000256" key="2">
    <source>
        <dbReference type="SAM" id="MobiDB-lite"/>
    </source>
</evidence>
<dbReference type="RefSeq" id="WP_095556382.1">
    <property type="nucleotide sequence ID" value="NZ_NSJD01000003.1"/>
</dbReference>
<comment type="caution">
    <text evidence="4">The sequence shown here is derived from an EMBL/GenBank/DDBJ whole genome shotgun (WGS) entry which is preliminary data.</text>
</comment>
<evidence type="ECO:0000259" key="3">
    <source>
        <dbReference type="Pfam" id="PF02514"/>
    </source>
</evidence>
<dbReference type="Pfam" id="PF02514">
    <property type="entry name" value="CobN-Mg_chel"/>
    <property type="match status" value="1"/>
</dbReference>
<dbReference type="CDD" id="cd10150">
    <property type="entry name" value="CobN_like"/>
    <property type="match status" value="1"/>
</dbReference>
<protein>
    <recommendedName>
        <fullName evidence="1">Cobaltochelatase subunit CobN</fullName>
        <ecNumber evidence="1">6.6.1.2</ecNumber>
    </recommendedName>
</protein>
<evidence type="ECO:0000256" key="1">
    <source>
        <dbReference type="NCBIfam" id="TIGR02257"/>
    </source>
</evidence>
<sequence>MHLLSARPGGFVEDEGIVTRLEQSPADMVVLSSADTTLALLADAYAQLAAQDAQFPSLRLANLLHLRQNASLDLYLDEVLQHARLIVVDHLGSESTWPYGIGQISALARQRGLALAMFSGDLQQDPALLARSTLPAATCQQLWQYLRFGGAANAAGFLRAAAHAGLGHGQAAPPPRPLPQLAIHLPAELGPAHAVAGIDDWQRHWRSGAPVVALLFYRAHLLAGNTRPFDALALALLEQGLNPLALALDSLKDPLCLQALRSLCLQHQVQLVLNTTAFAALNPGQAGAAQPASGPETFTPLAGDAPVLQVLISGSNREDWQGDSQGLRPRDIAMQIVLPELDGRIIGRPISFKGLLRRCALTQTDVVGYQPEPERIAFTAELAARWCRLRQLPAAEKNIALVLANYPGSEGRIGSGIGLDTPASVLAILDALRAQGHALGASEPLPRDGAQLMQRLLQGIANDPAQWPQRPALQSYALADYRQRLARLPAGMAAAIDARWGPPEADPMLRQGRFMIAGLRLGRVFIGIQPARAHLPAQPGAATQDWAGYHDAELVPPHHYLAFYFWLRDVFAIDAVVHVGTHGNLEWLPGKSLALGAHCWPDAILGPLPHLYPFIVNNPGEGAQAKRRSQAVLIGHLTPPLTQAGSHGPMQALEQLIDEYYDALLVDARRAKALRQHILQAVRQQQLAEELDLGEALAAGQDDAVLERIDAYLCELKETQIRDGLHTFGHSPQGAQRSELLLALLRQGTPEQPSLPQALAADLQLLQQQPQAAAQPLPPEPAHWPSTAAWQGPRPALLQAQSAAPWRHHGDTRERLQLLAQQVLQLAQCDAPTARDAAGHASEDASDDARYDANHDVRHDAQHWQALRQALPHWPQTQAVLARLRTQLAPALDACGPRELQSLCDGLQGRFVPPGPSGAPSRGRPDVLPSGRNFYTLDTRAIPTRTAWALGQQAAQRLIERYLQEHGDYPQALGLSVWGTATMRSGGDDIAQAFALIGVRPRWAEGSQRVVDFEVVPQVGLGRPRVDVTLRISGFFRDAFANVVQMFDAAVQAVAALDGEDEAQNPIRARILRESAALQAQGLGAQQARAQAGWRVFGSAAGRYGSGLGELLHSGQWQDQAQLAQAYLQASAYAYGQDADGLPAHDALRRRLAQLNIVLHNQDQHESDLLSASDYAEFQGGMACAARLLSGRQPALYHGDLGQPQQARVRSLKEEIGRVVRARATNPKWIAGAMRHGYKGAFDIAATVDYLFGFAATTDAVGDHHWALLTDAYAGDATVRQFLAEHNSAALRDLLERLLEAMQRGLWRQPGPYQELVQQHLLELEDQLEH</sequence>
<dbReference type="EC" id="6.6.1.2" evidence="1"/>
<dbReference type="Proteomes" id="UP000218644">
    <property type="component" value="Unassembled WGS sequence"/>
</dbReference>
<feature type="domain" description="CobN/magnesium chelatase" evidence="3">
    <location>
        <begin position="143"/>
        <end position="1310"/>
    </location>
</feature>
<dbReference type="InterPro" id="IPR011953">
    <property type="entry name" value="Cobalto_CobN"/>
</dbReference>
<accession>A0A2A2AT30</accession>
<name>A0A2A2AT30_9BURK</name>
<proteinExistence type="predicted"/>
<organism evidence="4 5">
    <name type="scientific">Vandammella animalimorsus</name>
    <dbReference type="NCBI Taxonomy" id="2029117"/>
    <lineage>
        <taxon>Bacteria</taxon>
        <taxon>Pseudomonadati</taxon>
        <taxon>Pseudomonadota</taxon>
        <taxon>Betaproteobacteria</taxon>
        <taxon>Burkholderiales</taxon>
        <taxon>Comamonadaceae</taxon>
        <taxon>Vandammella</taxon>
    </lineage>
</organism>
<dbReference type="PANTHER" id="PTHR44119">
    <property type="entry name" value="MAGNESIUM-CHELATASE SUBUNIT CHLH, CHLOROPLASTIC"/>
    <property type="match status" value="1"/>
</dbReference>
<dbReference type="InterPro" id="IPR003672">
    <property type="entry name" value="CobN/Mg_chltase"/>
</dbReference>
<evidence type="ECO:0000313" key="5">
    <source>
        <dbReference type="Proteomes" id="UP000218644"/>
    </source>
</evidence>
<evidence type="ECO:0000313" key="4">
    <source>
        <dbReference type="EMBL" id="PAT40854.1"/>
    </source>
</evidence>